<dbReference type="PROSITE" id="PS00356">
    <property type="entry name" value="HTH_LACI_1"/>
    <property type="match status" value="1"/>
</dbReference>
<dbReference type="Pfam" id="PF13377">
    <property type="entry name" value="Peripla_BP_3"/>
    <property type="match status" value="1"/>
</dbReference>
<dbReference type="InterPro" id="IPR000843">
    <property type="entry name" value="HTH_LacI"/>
</dbReference>
<dbReference type="PANTHER" id="PTHR30146">
    <property type="entry name" value="LACI-RELATED TRANSCRIPTIONAL REPRESSOR"/>
    <property type="match status" value="1"/>
</dbReference>
<reference evidence="5" key="2">
    <citation type="submission" date="2021-04" db="EMBL/GenBank/DDBJ databases">
        <authorList>
            <person name="Gilroy R."/>
        </authorList>
    </citation>
    <scope>NUCLEOTIDE SEQUENCE</scope>
    <source>
        <strain evidence="5">CHK188-4685</strain>
    </source>
</reference>
<keyword evidence="1" id="KW-0805">Transcription regulation</keyword>
<name>A0A9D2L8H2_9FIRM</name>
<protein>
    <submittedName>
        <fullName evidence="5">LacI family transcriptional regulator</fullName>
    </submittedName>
</protein>
<sequence length="341" mass="37243">MPTLKDVAALAGVSTASVSLYLNGKADGRVSPLKQKAIDDAIAQLSYQPNAVSRQLRTLSPQNSVHTVAVYWAADTRSALLGKVMSGIQASILNNQNAQEFNIVICSFKSNELYHVKSLLEPEKYGHDAAIIANTSLIDMQYLNSITPTIPIVLLNRYLPQYHSVKINNHAMGAAIADLVAERGHKSVAVFRTLSPFPALNSRVNGFIDRCRQLKIELPNRSLFFTSDSTEGGIEAARDLIRVPQKPDVLFCDSDSIALGALYAFHEAGIRIPEDLSVVCISMNNSSIISCSIPALTASEVPLKKISQVCMDQIGEILRTGNKEPVHIELETEIVLRESFL</sequence>
<dbReference type="Gene3D" id="1.10.260.40">
    <property type="entry name" value="lambda repressor-like DNA-binding domains"/>
    <property type="match status" value="1"/>
</dbReference>
<evidence type="ECO:0000313" key="5">
    <source>
        <dbReference type="EMBL" id="HJB07934.1"/>
    </source>
</evidence>
<comment type="caution">
    <text evidence="5">The sequence shown here is derived from an EMBL/GenBank/DDBJ whole genome shotgun (WGS) entry which is preliminary data.</text>
</comment>
<evidence type="ECO:0000313" key="6">
    <source>
        <dbReference type="Proteomes" id="UP000886804"/>
    </source>
</evidence>
<dbReference type="Pfam" id="PF00356">
    <property type="entry name" value="LacI"/>
    <property type="match status" value="1"/>
</dbReference>
<evidence type="ECO:0000256" key="3">
    <source>
        <dbReference type="ARBA" id="ARBA00023163"/>
    </source>
</evidence>
<dbReference type="SUPFAM" id="SSF53822">
    <property type="entry name" value="Periplasmic binding protein-like I"/>
    <property type="match status" value="1"/>
</dbReference>
<organism evidence="5 6">
    <name type="scientific">Candidatus Enterocloster faecavium</name>
    <dbReference type="NCBI Taxonomy" id="2838560"/>
    <lineage>
        <taxon>Bacteria</taxon>
        <taxon>Bacillati</taxon>
        <taxon>Bacillota</taxon>
        <taxon>Clostridia</taxon>
        <taxon>Lachnospirales</taxon>
        <taxon>Lachnospiraceae</taxon>
        <taxon>Enterocloster</taxon>
    </lineage>
</organism>
<dbReference type="InterPro" id="IPR028082">
    <property type="entry name" value="Peripla_BP_I"/>
</dbReference>
<dbReference type="Gene3D" id="3.40.50.2300">
    <property type="match status" value="2"/>
</dbReference>
<dbReference type="InterPro" id="IPR010982">
    <property type="entry name" value="Lambda_DNA-bd_dom_sf"/>
</dbReference>
<accession>A0A9D2L8H2</accession>
<dbReference type="SMART" id="SM00354">
    <property type="entry name" value="HTH_LACI"/>
    <property type="match status" value="1"/>
</dbReference>
<dbReference type="PANTHER" id="PTHR30146:SF109">
    <property type="entry name" value="HTH-TYPE TRANSCRIPTIONAL REGULATOR GALS"/>
    <property type="match status" value="1"/>
</dbReference>
<evidence type="ECO:0000256" key="1">
    <source>
        <dbReference type="ARBA" id="ARBA00023015"/>
    </source>
</evidence>
<feature type="domain" description="HTH lacI-type" evidence="4">
    <location>
        <begin position="2"/>
        <end position="58"/>
    </location>
</feature>
<reference evidence="5" key="1">
    <citation type="journal article" date="2021" name="PeerJ">
        <title>Extensive microbial diversity within the chicken gut microbiome revealed by metagenomics and culture.</title>
        <authorList>
            <person name="Gilroy R."/>
            <person name="Ravi A."/>
            <person name="Getino M."/>
            <person name="Pursley I."/>
            <person name="Horton D.L."/>
            <person name="Alikhan N.F."/>
            <person name="Baker D."/>
            <person name="Gharbi K."/>
            <person name="Hall N."/>
            <person name="Watson M."/>
            <person name="Adriaenssens E.M."/>
            <person name="Foster-Nyarko E."/>
            <person name="Jarju S."/>
            <person name="Secka A."/>
            <person name="Antonio M."/>
            <person name="Oren A."/>
            <person name="Chaudhuri R.R."/>
            <person name="La Ragione R."/>
            <person name="Hildebrand F."/>
            <person name="Pallen M.J."/>
        </authorList>
    </citation>
    <scope>NUCLEOTIDE SEQUENCE</scope>
    <source>
        <strain evidence="5">CHK188-4685</strain>
    </source>
</reference>
<proteinExistence type="predicted"/>
<dbReference type="InterPro" id="IPR046335">
    <property type="entry name" value="LacI/GalR-like_sensor"/>
</dbReference>
<keyword evidence="3" id="KW-0804">Transcription</keyword>
<evidence type="ECO:0000259" key="4">
    <source>
        <dbReference type="PROSITE" id="PS50932"/>
    </source>
</evidence>
<keyword evidence="2" id="KW-0238">DNA-binding</keyword>
<dbReference type="EMBL" id="DWYS01000103">
    <property type="protein sequence ID" value="HJB07934.1"/>
    <property type="molecule type" value="Genomic_DNA"/>
</dbReference>
<dbReference type="CDD" id="cd01392">
    <property type="entry name" value="HTH_LacI"/>
    <property type="match status" value="1"/>
</dbReference>
<dbReference type="Proteomes" id="UP000886804">
    <property type="component" value="Unassembled WGS sequence"/>
</dbReference>
<gene>
    <name evidence="5" type="ORF">H9716_08740</name>
</gene>
<dbReference type="PROSITE" id="PS50932">
    <property type="entry name" value="HTH_LACI_2"/>
    <property type="match status" value="1"/>
</dbReference>
<dbReference type="GO" id="GO:0003700">
    <property type="term" value="F:DNA-binding transcription factor activity"/>
    <property type="evidence" value="ECO:0007669"/>
    <property type="project" value="TreeGrafter"/>
</dbReference>
<dbReference type="GO" id="GO:0000976">
    <property type="term" value="F:transcription cis-regulatory region binding"/>
    <property type="evidence" value="ECO:0007669"/>
    <property type="project" value="TreeGrafter"/>
</dbReference>
<evidence type="ECO:0000256" key="2">
    <source>
        <dbReference type="ARBA" id="ARBA00023125"/>
    </source>
</evidence>
<dbReference type="AlphaFoldDB" id="A0A9D2L8H2"/>
<dbReference type="SUPFAM" id="SSF47413">
    <property type="entry name" value="lambda repressor-like DNA-binding domains"/>
    <property type="match status" value="1"/>
</dbReference>